<protein>
    <submittedName>
        <fullName evidence="1">Uncharacterized protein</fullName>
    </submittedName>
</protein>
<keyword evidence="2" id="KW-1185">Reference proteome</keyword>
<dbReference type="AlphaFoldDB" id="A0A0F5FNN5"/>
<dbReference type="EMBL" id="JZEX01000151">
    <property type="protein sequence ID" value="KKB10443.1"/>
    <property type="molecule type" value="Genomic_DNA"/>
</dbReference>
<dbReference type="PATRIC" id="fig|443610.3.peg.1905"/>
<dbReference type="Proteomes" id="UP000033632">
    <property type="component" value="Unassembled WGS sequence"/>
</dbReference>
<comment type="caution">
    <text evidence="1">The sequence shown here is derived from an EMBL/GenBank/DDBJ whole genome shotgun (WGS) entry which is preliminary data.</text>
</comment>
<dbReference type="OrthoDB" id="8445391at2"/>
<proteinExistence type="predicted"/>
<dbReference type="STRING" id="443610.VE25_18010"/>
<reference evidence="1 2" key="1">
    <citation type="submission" date="2015-03" db="EMBL/GenBank/DDBJ databases">
        <authorList>
            <person name="Hassan Y.I."/>
            <person name="Lepp D."/>
            <person name="Li X.-Z."/>
            <person name="Zhou T."/>
        </authorList>
    </citation>
    <scope>NUCLEOTIDE SEQUENCE [LARGE SCALE GENOMIC DNA]</scope>
    <source>
        <strain evidence="1 2">BD-c194</strain>
    </source>
</reference>
<gene>
    <name evidence="1" type="ORF">VE25_18010</name>
</gene>
<dbReference type="RefSeq" id="WP_046110051.1">
    <property type="nucleotide sequence ID" value="NZ_JZEX01000151.1"/>
</dbReference>
<name>A0A0F5FNN5_9HYPH</name>
<evidence type="ECO:0000313" key="1">
    <source>
        <dbReference type="EMBL" id="KKB10443.1"/>
    </source>
</evidence>
<sequence length="83" mass="9771">MTSFDYSAFAELYPSRNFRHKRVLRYRRFATAAEALRYAMEQMPRELLAGSTLEVDEERFEAAEIDALYRARDYPLARPMGIT</sequence>
<organism evidence="1 2">
    <name type="scientific">Devosia geojensis</name>
    <dbReference type="NCBI Taxonomy" id="443610"/>
    <lineage>
        <taxon>Bacteria</taxon>
        <taxon>Pseudomonadati</taxon>
        <taxon>Pseudomonadota</taxon>
        <taxon>Alphaproteobacteria</taxon>
        <taxon>Hyphomicrobiales</taxon>
        <taxon>Devosiaceae</taxon>
        <taxon>Devosia</taxon>
    </lineage>
</organism>
<accession>A0A0F5FNN5</accession>
<evidence type="ECO:0000313" key="2">
    <source>
        <dbReference type="Proteomes" id="UP000033632"/>
    </source>
</evidence>